<evidence type="ECO:0000313" key="1">
    <source>
        <dbReference type="Proteomes" id="UP000046392"/>
    </source>
</evidence>
<dbReference type="Proteomes" id="UP000046392">
    <property type="component" value="Unplaced"/>
</dbReference>
<dbReference type="WBParaSite" id="SPAL_0001325300.1">
    <property type="protein sequence ID" value="SPAL_0001325300.1"/>
    <property type="gene ID" value="SPAL_0001325300"/>
</dbReference>
<sequence length="118" mass="13633">MSTEMSKARKLFFAKTERQQLRIIKWVKYAVMTKISILPDRCEAQSQAFWPIPSIKVSHCKGVHALSCKYNLPLRNFIRSLTFRRLSSISMYVRNADQAFAMVLKKVGDIALRICYGS</sequence>
<name>A0A0N5C5M6_STREA</name>
<protein>
    <submittedName>
        <fullName evidence="2">Transposase</fullName>
    </submittedName>
</protein>
<accession>A0A0N5C5M6</accession>
<organism evidence="1 2">
    <name type="scientific">Strongyloides papillosus</name>
    <name type="common">Intestinal threadworm</name>
    <dbReference type="NCBI Taxonomy" id="174720"/>
    <lineage>
        <taxon>Eukaryota</taxon>
        <taxon>Metazoa</taxon>
        <taxon>Ecdysozoa</taxon>
        <taxon>Nematoda</taxon>
        <taxon>Chromadorea</taxon>
        <taxon>Rhabditida</taxon>
        <taxon>Tylenchina</taxon>
        <taxon>Panagrolaimomorpha</taxon>
        <taxon>Strongyloidoidea</taxon>
        <taxon>Strongyloididae</taxon>
        <taxon>Strongyloides</taxon>
    </lineage>
</organism>
<reference evidence="2" key="1">
    <citation type="submission" date="2017-02" db="UniProtKB">
        <authorList>
            <consortium name="WormBaseParasite"/>
        </authorList>
    </citation>
    <scope>IDENTIFICATION</scope>
</reference>
<evidence type="ECO:0000313" key="2">
    <source>
        <dbReference type="WBParaSite" id="SPAL_0001325300.1"/>
    </source>
</evidence>
<keyword evidence="1" id="KW-1185">Reference proteome</keyword>
<proteinExistence type="predicted"/>
<dbReference type="AlphaFoldDB" id="A0A0N5C5M6"/>